<dbReference type="InterPro" id="IPR001810">
    <property type="entry name" value="F-box_dom"/>
</dbReference>
<comment type="caution">
    <text evidence="3">The sequence shown here is derived from an EMBL/GenBank/DDBJ whole genome shotgun (WGS) entry which is preliminary data.</text>
</comment>
<feature type="compositionally biased region" description="Acidic residues" evidence="1">
    <location>
        <begin position="489"/>
        <end position="509"/>
    </location>
</feature>
<accession>A0A8J5QGD3</accession>
<evidence type="ECO:0000256" key="1">
    <source>
        <dbReference type="SAM" id="MobiDB-lite"/>
    </source>
</evidence>
<feature type="compositionally biased region" description="Polar residues" evidence="1">
    <location>
        <begin position="180"/>
        <end position="199"/>
    </location>
</feature>
<protein>
    <recommendedName>
        <fullName evidence="2">F-box domain-containing protein</fullName>
    </recommendedName>
</protein>
<organism evidence="3 4">
    <name type="scientific">Fusarium oxysporum f. sp. raphani</name>
    <dbReference type="NCBI Taxonomy" id="96318"/>
    <lineage>
        <taxon>Eukaryota</taxon>
        <taxon>Fungi</taxon>
        <taxon>Dikarya</taxon>
        <taxon>Ascomycota</taxon>
        <taxon>Pezizomycotina</taxon>
        <taxon>Sordariomycetes</taxon>
        <taxon>Hypocreomycetidae</taxon>
        <taxon>Hypocreales</taxon>
        <taxon>Nectriaceae</taxon>
        <taxon>Fusarium</taxon>
        <taxon>Fusarium oxysporum species complex</taxon>
    </lineage>
</organism>
<feature type="region of interest" description="Disordered" evidence="1">
    <location>
        <begin position="172"/>
        <end position="199"/>
    </location>
</feature>
<proteinExistence type="predicted"/>
<evidence type="ECO:0000259" key="2">
    <source>
        <dbReference type="PROSITE" id="PS50181"/>
    </source>
</evidence>
<dbReference type="AlphaFoldDB" id="A0A8J5QGD3"/>
<dbReference type="CDD" id="cd09917">
    <property type="entry name" value="F-box_SF"/>
    <property type="match status" value="1"/>
</dbReference>
<evidence type="ECO:0000313" key="4">
    <source>
        <dbReference type="Proteomes" id="UP000693942"/>
    </source>
</evidence>
<feature type="region of interest" description="Disordered" evidence="1">
    <location>
        <begin position="481"/>
        <end position="509"/>
    </location>
</feature>
<feature type="domain" description="F-box" evidence="2">
    <location>
        <begin position="27"/>
        <end position="76"/>
    </location>
</feature>
<reference evidence="3" key="1">
    <citation type="submission" date="2021-04" db="EMBL/GenBank/DDBJ databases">
        <title>First draft genome resource for Brassicaceae pathogens Fusarium oxysporum f. sp. raphani and Fusarium oxysporum f. sp. rapae.</title>
        <authorList>
            <person name="Asai S."/>
        </authorList>
    </citation>
    <scope>NUCLEOTIDE SEQUENCE</scope>
    <source>
        <strain evidence="3">Tf1262</strain>
    </source>
</reference>
<feature type="region of interest" description="Disordered" evidence="1">
    <location>
        <begin position="334"/>
        <end position="356"/>
    </location>
</feature>
<evidence type="ECO:0000313" key="3">
    <source>
        <dbReference type="EMBL" id="KAG7434487.1"/>
    </source>
</evidence>
<name>A0A8J5QGD3_FUSOX</name>
<dbReference type="EMBL" id="JAELUR010000003">
    <property type="protein sequence ID" value="KAG7434487.1"/>
    <property type="molecule type" value="Genomic_DNA"/>
</dbReference>
<gene>
    <name evidence="3" type="ORF">Forpi1262_v003922</name>
</gene>
<dbReference type="PROSITE" id="PS50181">
    <property type="entry name" value="FBOX"/>
    <property type="match status" value="1"/>
</dbReference>
<sequence>MRNRSSESDTAMVDVSTPSMAATTTATSPFQRIPLEVLLRITYFLTTPELGNVRLTCRSIEQALYTTFTNEFFTRKQFMISETSLQALIDISKSRLSPHLRKVHFGLDRFAHALQVHGHNARTARQMELYNGQFSLLSTGYHRDMLVEAFKNLENLEDVVIRDFNSVRRTRDGPGKHWTSYGSTTALRETGSRPGQNSGMAWGPDTSTAYGSTIFTSVLFALGQAGAKPKGIEHMSHSRNHLRDCAFNIPSYMEASVTPVLENLEKLHIDIDLLGGSDFSSDDAAGHSSTADMMLRKFLLKLKNVKHLRINETHSSVTGPGMLLGWLGRENTPLSMPPVNPSSAPGSPLAPPEPSPEYDRLEELNFGMMNVEPQHLLAVARKFAPTLKRLELHKVTLRRRLPDGHSGTLPKMSFWNKFLEKLKDIPNLDLHHIKISFPQQQWASRPTRSFVTFEGQKESVKQYTGTDWKYFVGHEMMPKINVQWPSEDTSADEDDDDDVSDDEDDEDVE</sequence>
<dbReference type="Proteomes" id="UP000693942">
    <property type="component" value="Unassembled WGS sequence"/>
</dbReference>